<dbReference type="SUPFAM" id="SSF53448">
    <property type="entry name" value="Nucleotide-diphospho-sugar transferases"/>
    <property type="match status" value="1"/>
</dbReference>
<protein>
    <recommendedName>
        <fullName evidence="1">Glycosyltransferase 2-like domain-containing protein</fullName>
    </recommendedName>
</protein>
<dbReference type="PANTHER" id="PTHR48090">
    <property type="entry name" value="UNDECAPRENYL-PHOSPHATE 4-DEOXY-4-FORMAMIDO-L-ARABINOSE TRANSFERASE-RELATED"/>
    <property type="match status" value="1"/>
</dbReference>
<dbReference type="Pfam" id="PF00535">
    <property type="entry name" value="Glycos_transf_2"/>
    <property type="match status" value="1"/>
</dbReference>
<gene>
    <name evidence="2" type="ORF">S01H4_18929</name>
</gene>
<dbReference type="InterPro" id="IPR001173">
    <property type="entry name" value="Glyco_trans_2-like"/>
</dbReference>
<dbReference type="AlphaFoldDB" id="X0YDP6"/>
<dbReference type="EMBL" id="BART01008412">
    <property type="protein sequence ID" value="GAG53994.1"/>
    <property type="molecule type" value="Genomic_DNA"/>
</dbReference>
<comment type="caution">
    <text evidence="2">The sequence shown here is derived from an EMBL/GenBank/DDBJ whole genome shotgun (WGS) entry which is preliminary data.</text>
</comment>
<reference evidence="2" key="1">
    <citation type="journal article" date="2014" name="Front. Microbiol.">
        <title>High frequency of phylogenetically diverse reductive dehalogenase-homologous genes in deep subseafloor sedimentary metagenomes.</title>
        <authorList>
            <person name="Kawai M."/>
            <person name="Futagami T."/>
            <person name="Toyoda A."/>
            <person name="Takaki Y."/>
            <person name="Nishi S."/>
            <person name="Hori S."/>
            <person name="Arai W."/>
            <person name="Tsubouchi T."/>
            <person name="Morono Y."/>
            <person name="Uchiyama I."/>
            <person name="Ito T."/>
            <person name="Fujiyama A."/>
            <person name="Inagaki F."/>
            <person name="Takami H."/>
        </authorList>
    </citation>
    <scope>NUCLEOTIDE SEQUENCE</scope>
    <source>
        <strain evidence="2">Expedition CK06-06</strain>
    </source>
</reference>
<proteinExistence type="predicted"/>
<dbReference type="InterPro" id="IPR050256">
    <property type="entry name" value="Glycosyltransferase_2"/>
</dbReference>
<accession>X0YDP6</accession>
<feature type="domain" description="Glycosyltransferase 2-like" evidence="1">
    <location>
        <begin position="19"/>
        <end position="134"/>
    </location>
</feature>
<organism evidence="2">
    <name type="scientific">marine sediment metagenome</name>
    <dbReference type="NCBI Taxonomy" id="412755"/>
    <lineage>
        <taxon>unclassified sequences</taxon>
        <taxon>metagenomes</taxon>
        <taxon>ecological metagenomes</taxon>
    </lineage>
</organism>
<dbReference type="InterPro" id="IPR029044">
    <property type="entry name" value="Nucleotide-diphossugar_trans"/>
</dbReference>
<sequence>MGRVVCGQAGWYMGEKVIIVMPAYNAGKTLKKTIDDIPPGTADEIIVVDDASSDNTVEVAKSLGITVIVHPENRGYGGNQKTCYDEALKRDPDIVIMIHPDYQYDSRLAPFIIGFIKEEVCDIVLGSRIRTRREAIKSGMPVAIRMISIIHHIPNPPPVTSLRIPEPTHPR</sequence>
<dbReference type="Gene3D" id="3.90.550.10">
    <property type="entry name" value="Spore Coat Polysaccharide Biosynthesis Protein SpsA, Chain A"/>
    <property type="match status" value="1"/>
</dbReference>
<name>X0YDP6_9ZZZZ</name>
<evidence type="ECO:0000313" key="2">
    <source>
        <dbReference type="EMBL" id="GAG53994.1"/>
    </source>
</evidence>
<evidence type="ECO:0000259" key="1">
    <source>
        <dbReference type="Pfam" id="PF00535"/>
    </source>
</evidence>
<dbReference type="PANTHER" id="PTHR48090:SF7">
    <property type="entry name" value="RFBJ PROTEIN"/>
    <property type="match status" value="1"/>
</dbReference>
<dbReference type="CDD" id="cd04179">
    <property type="entry name" value="DPM_DPG-synthase_like"/>
    <property type="match status" value="1"/>
</dbReference>